<evidence type="ECO:0000313" key="2">
    <source>
        <dbReference type="EMBL" id="GIF00075.1"/>
    </source>
</evidence>
<name>A0A919MYL7_9ACTN</name>
<feature type="region of interest" description="Disordered" evidence="1">
    <location>
        <begin position="38"/>
        <end position="57"/>
    </location>
</feature>
<dbReference type="RefSeq" id="WP_203787407.1">
    <property type="nucleotide sequence ID" value="NZ_BOMV01000079.1"/>
</dbReference>
<protein>
    <submittedName>
        <fullName evidence="2">Uncharacterized protein</fullName>
    </submittedName>
</protein>
<accession>A0A919MYL7</accession>
<dbReference type="AlphaFoldDB" id="A0A919MYL7"/>
<evidence type="ECO:0000256" key="1">
    <source>
        <dbReference type="SAM" id="MobiDB-lite"/>
    </source>
</evidence>
<gene>
    <name evidence="2" type="ORF">Ari01nite_75390</name>
</gene>
<feature type="compositionally biased region" description="Gly residues" evidence="1">
    <location>
        <begin position="39"/>
        <end position="50"/>
    </location>
</feature>
<sequence length="126" mass="12890">MTSDETITLSVQDGGTTEAARAATAIARELVREGVAVVPGGGTPPDGSKGGSHLEPGSLTIGAAGSLQAFRSISRVVTGAIRRGLVGRISLADGDRKLVVDSSSRESEEALVAWLHRSKIVDPDGK</sequence>
<keyword evidence="3" id="KW-1185">Reference proteome</keyword>
<reference evidence="2" key="1">
    <citation type="submission" date="2021-01" db="EMBL/GenBank/DDBJ databases">
        <title>Whole genome shotgun sequence of Actinoplanes rishiriensis NBRC 108556.</title>
        <authorList>
            <person name="Komaki H."/>
            <person name="Tamura T."/>
        </authorList>
    </citation>
    <scope>NUCLEOTIDE SEQUENCE</scope>
    <source>
        <strain evidence="2">NBRC 108556</strain>
    </source>
</reference>
<evidence type="ECO:0000313" key="3">
    <source>
        <dbReference type="Proteomes" id="UP000636960"/>
    </source>
</evidence>
<organism evidence="2 3">
    <name type="scientific">Paractinoplanes rishiriensis</name>
    <dbReference type="NCBI Taxonomy" id="1050105"/>
    <lineage>
        <taxon>Bacteria</taxon>
        <taxon>Bacillati</taxon>
        <taxon>Actinomycetota</taxon>
        <taxon>Actinomycetes</taxon>
        <taxon>Micromonosporales</taxon>
        <taxon>Micromonosporaceae</taxon>
        <taxon>Paractinoplanes</taxon>
    </lineage>
</organism>
<dbReference type="EMBL" id="BOMV01000079">
    <property type="protein sequence ID" value="GIF00075.1"/>
    <property type="molecule type" value="Genomic_DNA"/>
</dbReference>
<proteinExistence type="predicted"/>
<comment type="caution">
    <text evidence="2">The sequence shown here is derived from an EMBL/GenBank/DDBJ whole genome shotgun (WGS) entry which is preliminary data.</text>
</comment>
<dbReference type="Proteomes" id="UP000636960">
    <property type="component" value="Unassembled WGS sequence"/>
</dbReference>